<dbReference type="GeneID" id="98154758"/>
<accession>A0ABR4KMP0</accession>
<evidence type="ECO:0000313" key="2">
    <source>
        <dbReference type="EMBL" id="KAL2853536.1"/>
    </source>
</evidence>
<organism evidence="2 3">
    <name type="scientific">Aspergillus pseudodeflectus</name>
    <dbReference type="NCBI Taxonomy" id="176178"/>
    <lineage>
        <taxon>Eukaryota</taxon>
        <taxon>Fungi</taxon>
        <taxon>Dikarya</taxon>
        <taxon>Ascomycota</taxon>
        <taxon>Pezizomycotina</taxon>
        <taxon>Eurotiomycetes</taxon>
        <taxon>Eurotiomycetidae</taxon>
        <taxon>Eurotiales</taxon>
        <taxon>Aspergillaceae</taxon>
        <taxon>Aspergillus</taxon>
        <taxon>Aspergillus subgen. Nidulantes</taxon>
    </lineage>
</organism>
<reference evidence="2 3" key="1">
    <citation type="submission" date="2024-07" db="EMBL/GenBank/DDBJ databases">
        <title>Section-level genome sequencing and comparative genomics of Aspergillus sections Usti and Cavernicolus.</title>
        <authorList>
            <consortium name="Lawrence Berkeley National Laboratory"/>
            <person name="Nybo J.L."/>
            <person name="Vesth T.C."/>
            <person name="Theobald S."/>
            <person name="Frisvad J.C."/>
            <person name="Larsen T.O."/>
            <person name="Kjaerboelling I."/>
            <person name="Rothschild-Mancinelli K."/>
            <person name="Lyhne E.K."/>
            <person name="Kogle M.E."/>
            <person name="Barry K."/>
            <person name="Clum A."/>
            <person name="Na H."/>
            <person name="Ledsgaard L."/>
            <person name="Lin J."/>
            <person name="Lipzen A."/>
            <person name="Kuo A."/>
            <person name="Riley R."/>
            <person name="Mondo S."/>
            <person name="LaButti K."/>
            <person name="Haridas S."/>
            <person name="Pangalinan J."/>
            <person name="Salamov A.A."/>
            <person name="Simmons B.A."/>
            <person name="Magnuson J.K."/>
            <person name="Chen J."/>
            <person name="Drula E."/>
            <person name="Henrissat B."/>
            <person name="Wiebenga A."/>
            <person name="Lubbers R.J."/>
            <person name="Gomes A.C."/>
            <person name="Macurrencykelacurrency M.R."/>
            <person name="Stajich J."/>
            <person name="Grigoriev I.V."/>
            <person name="Mortensen U.H."/>
            <person name="De vries R.P."/>
            <person name="Baker S.E."/>
            <person name="Andersen M.R."/>
        </authorList>
    </citation>
    <scope>NUCLEOTIDE SEQUENCE [LARGE SCALE GENOMIC DNA]</scope>
    <source>
        <strain evidence="2 3">CBS 756.74</strain>
    </source>
</reference>
<feature type="compositionally biased region" description="Basic residues" evidence="1">
    <location>
        <begin position="10"/>
        <end position="21"/>
    </location>
</feature>
<feature type="region of interest" description="Disordered" evidence="1">
    <location>
        <begin position="1"/>
        <end position="21"/>
    </location>
</feature>
<protein>
    <submittedName>
        <fullName evidence="2">Uncharacterized protein</fullName>
    </submittedName>
</protein>
<proteinExistence type="predicted"/>
<gene>
    <name evidence="2" type="ORF">BJX68DRAFT_233144</name>
</gene>
<name>A0ABR4KMP0_9EURO</name>
<evidence type="ECO:0000256" key="1">
    <source>
        <dbReference type="SAM" id="MobiDB-lite"/>
    </source>
</evidence>
<sequence>MVMVTERGLGRHRRAGSSRRRRIRRIRMRRSEMGMGIFSSMMTGISLGQTAMILPLPGWSPTFTRVLSRRFILIMR</sequence>
<keyword evidence="3" id="KW-1185">Reference proteome</keyword>
<dbReference type="Proteomes" id="UP001610444">
    <property type="component" value="Unassembled WGS sequence"/>
</dbReference>
<evidence type="ECO:0000313" key="3">
    <source>
        <dbReference type="Proteomes" id="UP001610444"/>
    </source>
</evidence>
<dbReference type="RefSeq" id="XP_070900902.1">
    <property type="nucleotide sequence ID" value="XM_071039594.1"/>
</dbReference>
<comment type="caution">
    <text evidence="2">The sequence shown here is derived from an EMBL/GenBank/DDBJ whole genome shotgun (WGS) entry which is preliminary data.</text>
</comment>
<dbReference type="EMBL" id="JBFXLR010000013">
    <property type="protein sequence ID" value="KAL2853536.1"/>
    <property type="molecule type" value="Genomic_DNA"/>
</dbReference>